<protein>
    <submittedName>
        <fullName evidence="2">Uncharacterized protein</fullName>
    </submittedName>
</protein>
<accession>A0A976FKJ9</accession>
<dbReference type="OrthoDB" id="107739at2759"/>
<comment type="caution">
    <text evidence="2">The sequence shown here is derived from an EMBL/GenBank/DDBJ whole genome shotgun (WGS) entry which is preliminary data.</text>
</comment>
<evidence type="ECO:0000313" key="3">
    <source>
        <dbReference type="Proteomes" id="UP000294530"/>
    </source>
</evidence>
<gene>
    <name evidence="2" type="ORF">CCR75_003743</name>
</gene>
<feature type="signal peptide" evidence="1">
    <location>
        <begin position="1"/>
        <end position="18"/>
    </location>
</feature>
<dbReference type="KEGG" id="blac:94347507"/>
<keyword evidence="1" id="KW-0732">Signal</keyword>
<sequence length="127" mass="14038">MVLPLFIAGTLGAGTATAYNVYQAGRRFALPSSKNEIPANTARSFPAGVITAVAAYSIQSRLLKRYVLRFITYEVPKNVTKWAFRHFFKIATPIVAPRLAILSTSVGLMGYVRTKINLRGNKHHSQK</sequence>
<dbReference type="RefSeq" id="XP_067817992.1">
    <property type="nucleotide sequence ID" value="XM_067961836.1"/>
</dbReference>
<dbReference type="EMBL" id="SHOA02000016">
    <property type="protein sequence ID" value="TDH68493.1"/>
    <property type="molecule type" value="Genomic_DNA"/>
</dbReference>
<reference evidence="2 3" key="1">
    <citation type="journal article" date="2021" name="Genome Biol.">
        <title>AFLAP: assembly-free linkage analysis pipeline using k-mers from genome sequencing data.</title>
        <authorList>
            <person name="Fletcher K."/>
            <person name="Zhang L."/>
            <person name="Gil J."/>
            <person name="Han R."/>
            <person name="Cavanaugh K."/>
            <person name="Michelmore R."/>
        </authorList>
    </citation>
    <scope>NUCLEOTIDE SEQUENCE [LARGE SCALE GENOMIC DNA]</scope>
    <source>
        <strain evidence="2 3">SF5</strain>
    </source>
</reference>
<feature type="chain" id="PRO_5037884480" evidence="1">
    <location>
        <begin position="19"/>
        <end position="127"/>
    </location>
</feature>
<proteinExistence type="predicted"/>
<organism evidence="2 3">
    <name type="scientific">Bremia lactucae</name>
    <name type="common">Lettuce downy mildew</name>
    <dbReference type="NCBI Taxonomy" id="4779"/>
    <lineage>
        <taxon>Eukaryota</taxon>
        <taxon>Sar</taxon>
        <taxon>Stramenopiles</taxon>
        <taxon>Oomycota</taxon>
        <taxon>Peronosporomycetes</taxon>
        <taxon>Peronosporales</taxon>
        <taxon>Peronosporaceae</taxon>
        <taxon>Bremia</taxon>
    </lineage>
</organism>
<keyword evidence="3" id="KW-1185">Reference proteome</keyword>
<dbReference type="Proteomes" id="UP000294530">
    <property type="component" value="Unassembled WGS sequence"/>
</dbReference>
<evidence type="ECO:0000256" key="1">
    <source>
        <dbReference type="SAM" id="SignalP"/>
    </source>
</evidence>
<dbReference type="GeneID" id="94347507"/>
<evidence type="ECO:0000313" key="2">
    <source>
        <dbReference type="EMBL" id="TDH68493.1"/>
    </source>
</evidence>
<dbReference type="AlphaFoldDB" id="A0A976FKJ9"/>
<name>A0A976FKJ9_BRELC</name>